<protein>
    <submittedName>
        <fullName evidence="1">Uncharacterized protein</fullName>
    </submittedName>
</protein>
<evidence type="ECO:0000313" key="1">
    <source>
        <dbReference type="EMBL" id="MYD90620.1"/>
    </source>
</evidence>
<dbReference type="AlphaFoldDB" id="A0A6B1DSA8"/>
<reference evidence="1" key="1">
    <citation type="submission" date="2019-09" db="EMBL/GenBank/DDBJ databases">
        <title>Characterisation of the sponge microbiome using genome-centric metagenomics.</title>
        <authorList>
            <person name="Engelberts J.P."/>
            <person name="Robbins S.J."/>
            <person name="De Goeij J.M."/>
            <person name="Aranda M."/>
            <person name="Bell S.C."/>
            <person name="Webster N.S."/>
        </authorList>
    </citation>
    <scope>NUCLEOTIDE SEQUENCE</scope>
    <source>
        <strain evidence="1">SB0662_bin_9</strain>
    </source>
</reference>
<comment type="caution">
    <text evidence="1">The sequence shown here is derived from an EMBL/GenBank/DDBJ whole genome shotgun (WGS) entry which is preliminary data.</text>
</comment>
<gene>
    <name evidence="1" type="ORF">F4Y08_09845</name>
</gene>
<sequence length="132" mass="14567">MNGDLHGLVEECIDRLDRGALEADHLRELLAQIPRADNLVQDLLYLQCSTTSVTSQVLGVQFISGGQVQPEPDSVADFPYQSVLEAMRDGWRVVQFPNMALLLDEERTYGLGCEFILERRSNSNPQGGGTGC</sequence>
<accession>A0A6B1DSA8</accession>
<proteinExistence type="predicted"/>
<dbReference type="EMBL" id="VXPY01000069">
    <property type="protein sequence ID" value="MYD90620.1"/>
    <property type="molecule type" value="Genomic_DNA"/>
</dbReference>
<organism evidence="1">
    <name type="scientific">Caldilineaceae bacterium SB0662_bin_9</name>
    <dbReference type="NCBI Taxonomy" id="2605258"/>
    <lineage>
        <taxon>Bacteria</taxon>
        <taxon>Bacillati</taxon>
        <taxon>Chloroflexota</taxon>
        <taxon>Caldilineae</taxon>
        <taxon>Caldilineales</taxon>
        <taxon>Caldilineaceae</taxon>
    </lineage>
</organism>
<name>A0A6B1DSA8_9CHLR</name>